<gene>
    <name evidence="5" type="primary">hutG</name>
    <name evidence="8" type="ORF">HBJ55_00045</name>
</gene>
<keyword evidence="1 5" id="KW-0479">Metal-binding</keyword>
<dbReference type="PANTHER" id="PTHR11358">
    <property type="entry name" value="ARGINASE/AGMATINASE"/>
    <property type="match status" value="1"/>
</dbReference>
<dbReference type="PROSITE" id="PS51409">
    <property type="entry name" value="ARGINASE_2"/>
    <property type="match status" value="1"/>
</dbReference>
<sequence length="309" mass="34055">MSLWAGREDPEPDSLRWHQVVTPYKRDSEPGVVLVGFGCDAGVARNQGRVGAAEGPRSLRRALAPLAWHRRAPVFDAGDINCHGNDDMEAAQVRLAERLATLLANSQLPVALGGGHEMAYASWSGLTRHLEARGERCPKIGIVNLDAHFDLRDPSQMRSSGTPFAQIAAECEARGWPFRYACLGVSRANNTRALFDRARKLGVLIKEDREFLPHRFEAIQRELERFMARCDHLYLTVDLDVLPSSEAPGVSAPAARGVELAMIETLVETVRDSGKLRLADFAELNPSFDNDGRTARAAARLIHQLTLDS</sequence>
<comment type="cofactor">
    <cofactor evidence="5">
        <name>Mn(2+)</name>
        <dbReference type="ChEBI" id="CHEBI:29035"/>
    </cofactor>
    <text evidence="5">Binds 2 manganese ions per subunit.</text>
</comment>
<evidence type="ECO:0000256" key="6">
    <source>
        <dbReference type="NCBIfam" id="TIGR01227"/>
    </source>
</evidence>
<organism evidence="8 9">
    <name type="scientific">Billgrantia bachuensis</name>
    <dbReference type="NCBI Taxonomy" id="2717286"/>
    <lineage>
        <taxon>Bacteria</taxon>
        <taxon>Pseudomonadati</taxon>
        <taxon>Pseudomonadota</taxon>
        <taxon>Gammaproteobacteria</taxon>
        <taxon>Oceanospirillales</taxon>
        <taxon>Halomonadaceae</taxon>
        <taxon>Billgrantia</taxon>
    </lineage>
</organism>
<keyword evidence="4 5" id="KW-0464">Manganese</keyword>
<feature type="binding site" evidence="5">
    <location>
        <position position="150"/>
    </location>
    <ligand>
        <name>Mn(2+)</name>
        <dbReference type="ChEBI" id="CHEBI:29035"/>
        <label>1</label>
    </ligand>
</feature>
<feature type="binding site" evidence="5">
    <location>
        <position position="146"/>
    </location>
    <ligand>
        <name>Mn(2+)</name>
        <dbReference type="ChEBI" id="CHEBI:29035"/>
        <label>2</label>
    </ligand>
</feature>
<keyword evidence="3 5" id="KW-0369">Histidine metabolism</keyword>
<feature type="binding site" evidence="5">
    <location>
        <position position="116"/>
    </location>
    <ligand>
        <name>Mn(2+)</name>
        <dbReference type="ChEBI" id="CHEBI:29035"/>
        <label>1</label>
    </ligand>
</feature>
<evidence type="ECO:0000256" key="5">
    <source>
        <dbReference type="HAMAP-Rule" id="MF_00737"/>
    </source>
</evidence>
<comment type="similarity">
    <text evidence="5 7">Belongs to the arginase family.</text>
</comment>
<dbReference type="SUPFAM" id="SSF52768">
    <property type="entry name" value="Arginase/deacetylase"/>
    <property type="match status" value="1"/>
</dbReference>
<evidence type="ECO:0000313" key="8">
    <source>
        <dbReference type="EMBL" id="NIC03822.1"/>
    </source>
</evidence>
<reference evidence="8 9" key="1">
    <citation type="submission" date="2020-03" db="EMBL/GenBank/DDBJ databases">
        <title>Identification of Halomonas strains.</title>
        <authorList>
            <person name="Xiao Z."/>
            <person name="Dong F."/>
            <person name="Wang Z."/>
            <person name="Zhao J.-Y."/>
        </authorList>
    </citation>
    <scope>NUCLEOTIDE SEQUENCE [LARGE SCALE GENOMIC DNA]</scope>
    <source>
        <strain evidence="8 9">DX6</strain>
    </source>
</reference>
<evidence type="ECO:0000256" key="2">
    <source>
        <dbReference type="ARBA" id="ARBA00022801"/>
    </source>
</evidence>
<dbReference type="Gene3D" id="3.40.800.10">
    <property type="entry name" value="Ureohydrolase domain"/>
    <property type="match status" value="1"/>
</dbReference>
<accession>A0ABX0PNS6</accession>
<dbReference type="CDD" id="cd09988">
    <property type="entry name" value="Formimidoylglutamase"/>
    <property type="match status" value="1"/>
</dbReference>
<dbReference type="PIRSF" id="PIRSF036979">
    <property type="entry name" value="Arginase"/>
    <property type="match status" value="1"/>
</dbReference>
<dbReference type="EC" id="3.5.3.8" evidence="5 6"/>
<feature type="binding site" evidence="5">
    <location>
        <position position="146"/>
    </location>
    <ligand>
        <name>Mn(2+)</name>
        <dbReference type="ChEBI" id="CHEBI:29035"/>
        <label>1</label>
    </ligand>
</feature>
<evidence type="ECO:0000313" key="9">
    <source>
        <dbReference type="Proteomes" id="UP001318321"/>
    </source>
</evidence>
<feature type="binding site" evidence="5">
    <location>
        <position position="238"/>
    </location>
    <ligand>
        <name>Mn(2+)</name>
        <dbReference type="ChEBI" id="CHEBI:29035"/>
        <label>1</label>
    </ligand>
</feature>
<protein>
    <recommendedName>
        <fullName evidence="5 6">Formimidoylglutamase</fullName>
        <ecNumber evidence="5 6">3.5.3.8</ecNumber>
    </recommendedName>
    <alternativeName>
        <fullName evidence="5">Formiminoglutamase</fullName>
    </alternativeName>
    <alternativeName>
        <fullName evidence="5">Formiminoglutamate hydrolase</fullName>
    </alternativeName>
</protein>
<feature type="binding site" evidence="5">
    <location>
        <position position="240"/>
    </location>
    <ligand>
        <name>Mn(2+)</name>
        <dbReference type="ChEBI" id="CHEBI:29035"/>
        <label>2</label>
    </ligand>
</feature>
<dbReference type="HAMAP" id="MF_00737">
    <property type="entry name" value="Formimidoylglutam"/>
    <property type="match status" value="1"/>
</dbReference>
<dbReference type="InterPro" id="IPR005923">
    <property type="entry name" value="HutG"/>
</dbReference>
<dbReference type="GO" id="GO:0050415">
    <property type="term" value="F:formimidoylglutamase activity"/>
    <property type="evidence" value="ECO:0007669"/>
    <property type="project" value="UniProtKB-EC"/>
</dbReference>
<dbReference type="Pfam" id="PF00491">
    <property type="entry name" value="Arginase"/>
    <property type="match status" value="1"/>
</dbReference>
<name>A0ABX0PNS6_9GAMM</name>
<keyword evidence="9" id="KW-1185">Reference proteome</keyword>
<dbReference type="NCBIfam" id="TIGR01227">
    <property type="entry name" value="hutG"/>
    <property type="match status" value="1"/>
</dbReference>
<comment type="catalytic activity">
    <reaction evidence="5">
        <text>N-formimidoyl-L-glutamate + H2O = formamide + L-glutamate</text>
        <dbReference type="Rhea" id="RHEA:22492"/>
        <dbReference type="ChEBI" id="CHEBI:15377"/>
        <dbReference type="ChEBI" id="CHEBI:16397"/>
        <dbReference type="ChEBI" id="CHEBI:29985"/>
        <dbReference type="ChEBI" id="CHEBI:58928"/>
        <dbReference type="EC" id="3.5.3.8"/>
    </reaction>
</comment>
<comment type="function">
    <text evidence="5">Catalyzes the conversion of N-formimidoyl-L-glutamate to L-glutamate and formamide.</text>
</comment>
<comment type="caution">
    <text evidence="8">The sequence shown here is derived from an EMBL/GenBank/DDBJ whole genome shotgun (WGS) entry which is preliminary data.</text>
</comment>
<feature type="binding site" evidence="5">
    <location>
        <position position="238"/>
    </location>
    <ligand>
        <name>Mn(2+)</name>
        <dbReference type="ChEBI" id="CHEBI:29035"/>
        <label>2</label>
    </ligand>
</feature>
<dbReference type="InterPro" id="IPR023696">
    <property type="entry name" value="Ureohydrolase_dom_sf"/>
</dbReference>
<dbReference type="Proteomes" id="UP001318321">
    <property type="component" value="Unassembled WGS sequence"/>
</dbReference>
<comment type="pathway">
    <text evidence="5">Amino-acid degradation; L-histidine degradation into L-glutamate; L-glutamate from N-formimidoyl-L-glutamate (hydrolase route): step 1/1.</text>
</comment>
<dbReference type="PRINTS" id="PR00116">
    <property type="entry name" value="ARGINASE"/>
</dbReference>
<evidence type="ECO:0000256" key="1">
    <source>
        <dbReference type="ARBA" id="ARBA00022723"/>
    </source>
</evidence>
<keyword evidence="2 5" id="KW-0378">Hydrolase</keyword>
<dbReference type="EMBL" id="JAAQTO010000001">
    <property type="protein sequence ID" value="NIC03822.1"/>
    <property type="molecule type" value="Genomic_DNA"/>
</dbReference>
<proteinExistence type="inferred from homology"/>
<evidence type="ECO:0000256" key="3">
    <source>
        <dbReference type="ARBA" id="ARBA00022808"/>
    </source>
</evidence>
<evidence type="ECO:0000256" key="7">
    <source>
        <dbReference type="PROSITE-ProRule" id="PRU00742"/>
    </source>
</evidence>
<dbReference type="InterPro" id="IPR006035">
    <property type="entry name" value="Ureohydrolase"/>
</dbReference>
<evidence type="ECO:0000256" key="4">
    <source>
        <dbReference type="ARBA" id="ARBA00023211"/>
    </source>
</evidence>
<dbReference type="PANTHER" id="PTHR11358:SF35">
    <property type="entry name" value="FORMIMIDOYLGLUTAMASE"/>
    <property type="match status" value="1"/>
</dbReference>
<feature type="binding site" evidence="5">
    <location>
        <position position="148"/>
    </location>
    <ligand>
        <name>Mn(2+)</name>
        <dbReference type="ChEBI" id="CHEBI:29035"/>
        <label>2</label>
    </ligand>
</feature>